<comment type="caution">
    <text evidence="2">The sequence shown here is derived from an EMBL/GenBank/DDBJ whole genome shotgun (WGS) entry which is preliminary data.</text>
</comment>
<evidence type="ECO:0000313" key="2">
    <source>
        <dbReference type="EMBL" id="KAA5377999.1"/>
    </source>
</evidence>
<feature type="domain" description="Zinc beta-ribbon finger putative" evidence="1">
    <location>
        <begin position="4"/>
        <end position="67"/>
    </location>
</feature>
<feature type="non-terminal residue" evidence="2">
    <location>
        <position position="120"/>
    </location>
</feature>
<proteinExistence type="predicted"/>
<dbReference type="InterPro" id="IPR047731">
    <property type="entry name" value="Zinc_ribbon_put"/>
</dbReference>
<sequence length="120" mass="14086">MAEYRFSLQKYKRGSKFSCPKCGKKQCFVKYIDSQGEITFPDYVGRCDHEQSCQYHYTPSDYFHDNPMVMDYKKDDFVEVDKPKSHLPSPTSFVDNELMERTLTNYGMNLLYIYLSGVLG</sequence>
<dbReference type="NCBIfam" id="NF040506">
    <property type="entry name" value="PG0870_Nterm"/>
    <property type="match status" value="1"/>
</dbReference>
<organism evidence="2 3">
    <name type="scientific">Phocaeicola dorei</name>
    <dbReference type="NCBI Taxonomy" id="357276"/>
    <lineage>
        <taxon>Bacteria</taxon>
        <taxon>Pseudomonadati</taxon>
        <taxon>Bacteroidota</taxon>
        <taxon>Bacteroidia</taxon>
        <taxon>Bacteroidales</taxon>
        <taxon>Bacteroidaceae</taxon>
        <taxon>Phocaeicola</taxon>
    </lineage>
</organism>
<evidence type="ECO:0000259" key="1">
    <source>
        <dbReference type="Pfam" id="PF21957"/>
    </source>
</evidence>
<accession>A0A5M5ZMJ9</accession>
<dbReference type="Proteomes" id="UP000347681">
    <property type="component" value="Unassembled WGS sequence"/>
</dbReference>
<evidence type="ECO:0000313" key="3">
    <source>
        <dbReference type="Proteomes" id="UP000347681"/>
    </source>
</evidence>
<dbReference type="AlphaFoldDB" id="A0A5M5ZMJ9"/>
<protein>
    <recommendedName>
        <fullName evidence="1">Zinc beta-ribbon finger putative domain-containing protein</fullName>
    </recommendedName>
</protein>
<name>A0A5M5ZMJ9_9BACT</name>
<dbReference type="Pfam" id="PF21957">
    <property type="entry name" value="Zn_ribbon_16"/>
    <property type="match status" value="1"/>
</dbReference>
<reference evidence="2 3" key="1">
    <citation type="journal article" date="2019" name="Nat. Med.">
        <title>A library of human gut bacterial isolates paired with longitudinal multiomics data enables mechanistic microbiome research.</title>
        <authorList>
            <person name="Poyet M."/>
            <person name="Groussin M."/>
            <person name="Gibbons S.M."/>
            <person name="Avila-Pacheco J."/>
            <person name="Jiang X."/>
            <person name="Kearney S.M."/>
            <person name="Perrotta A.R."/>
            <person name="Berdy B."/>
            <person name="Zhao S."/>
            <person name="Lieberman T.D."/>
            <person name="Swanson P.K."/>
            <person name="Smith M."/>
            <person name="Roesemann S."/>
            <person name="Alexander J.E."/>
            <person name="Rich S.A."/>
            <person name="Livny J."/>
            <person name="Vlamakis H."/>
            <person name="Clish C."/>
            <person name="Bullock K."/>
            <person name="Deik A."/>
            <person name="Scott J."/>
            <person name="Pierce K.A."/>
            <person name="Xavier R.J."/>
            <person name="Alm E.J."/>
        </authorList>
    </citation>
    <scope>NUCLEOTIDE SEQUENCE [LARGE SCALE GENOMIC DNA]</scope>
    <source>
        <strain evidence="2 3">BIOML-A5</strain>
    </source>
</reference>
<dbReference type="RefSeq" id="WP_238338824.1">
    <property type="nucleotide sequence ID" value="NZ_VVZB01000118.1"/>
</dbReference>
<dbReference type="EMBL" id="VVZB01000118">
    <property type="protein sequence ID" value="KAA5377999.1"/>
    <property type="molecule type" value="Genomic_DNA"/>
</dbReference>
<gene>
    <name evidence="2" type="ORF">F2Y61_24350</name>
</gene>